<feature type="signal peptide" evidence="2">
    <location>
        <begin position="1"/>
        <end position="19"/>
    </location>
</feature>
<name>A0A8J7KVQ6_9FIRM</name>
<organism evidence="3 4">
    <name type="scientific">Mobilitalea sibirica</name>
    <dbReference type="NCBI Taxonomy" id="1462919"/>
    <lineage>
        <taxon>Bacteria</taxon>
        <taxon>Bacillati</taxon>
        <taxon>Bacillota</taxon>
        <taxon>Clostridia</taxon>
        <taxon>Lachnospirales</taxon>
        <taxon>Lachnospiraceae</taxon>
        <taxon>Mobilitalea</taxon>
    </lineage>
</organism>
<accession>A0A8J7KVQ6</accession>
<keyword evidence="4" id="KW-1185">Reference proteome</keyword>
<feature type="chain" id="PRO_5038854398" description="SH3 domain-containing protein" evidence="2">
    <location>
        <begin position="20"/>
        <end position="555"/>
    </location>
</feature>
<protein>
    <recommendedName>
        <fullName evidence="5">SH3 domain-containing protein</fullName>
    </recommendedName>
</protein>
<feature type="region of interest" description="Disordered" evidence="1">
    <location>
        <begin position="30"/>
        <end position="50"/>
    </location>
</feature>
<dbReference type="Proteomes" id="UP000623269">
    <property type="component" value="Unassembled WGS sequence"/>
</dbReference>
<sequence>MKRLLLVLCIAVIFAGCKANEKEADQTAKNVYSEAEQEKTENDSTSNATQDLESFDTVYKTEGLLGAIDYFNRQYDVFNEDQRLSYAKLIVEEVIRRSNEYEVLNNAILPMDSVAPPLYENVNYLYEGIYTKEENIIYINMLPNTSNYDIFERLSEDDVFGLYKAYWISDGNIEDFGFKVAVEPDTYQKMKRALELVYELRYETEYYDDNDQPVQGLNNFSKLTDDIKVGDTGLKSEAKYPLVYVEKNDLLQVLKEESKTEAYLPVQMDFVSRPFQSGENQEVQSDPMPLDDSSDESPLLASYDSKNGTTFYKYKSNVPVLFDLDEDGVKETITYNTTKGLISVEGYDPIEVDVMFAETEYFVILRFSDTYDSKLNLIGIIDFGPSDDYTTSFYGIVQTPDMNYGYYSLGTIPGMITPQQEYDETKMFDFNFKAVYLDHIGINAPVRLDIIARYHTWFGRNTFTYSPANVSLVDHGIIGLEHYVTSSKLSVIRDMIAYRSNDLVSDTVVLRAGSEVEMVATDNKEWIQVRVNGSLGWVHAEDVNEDHFTGFTAYD</sequence>
<reference evidence="3" key="1">
    <citation type="submission" date="2020-12" db="EMBL/GenBank/DDBJ databases">
        <title>M. sibirica DSM 26468T genome.</title>
        <authorList>
            <person name="Thieme N."/>
            <person name="Rettenmaier R."/>
            <person name="Zverlov V."/>
            <person name="Liebl W."/>
        </authorList>
    </citation>
    <scope>NUCLEOTIDE SEQUENCE</scope>
    <source>
        <strain evidence="3">DSM 26468</strain>
    </source>
</reference>
<dbReference type="PROSITE" id="PS51257">
    <property type="entry name" value="PROKAR_LIPOPROTEIN"/>
    <property type="match status" value="1"/>
</dbReference>
<gene>
    <name evidence="3" type="ORF">I5677_00905</name>
</gene>
<evidence type="ECO:0000313" key="4">
    <source>
        <dbReference type="Proteomes" id="UP000623269"/>
    </source>
</evidence>
<dbReference type="RefSeq" id="WP_197659673.1">
    <property type="nucleotide sequence ID" value="NZ_JAEAGR010000001.1"/>
</dbReference>
<comment type="caution">
    <text evidence="3">The sequence shown here is derived from an EMBL/GenBank/DDBJ whole genome shotgun (WGS) entry which is preliminary data.</text>
</comment>
<dbReference type="EMBL" id="JAEAGR010000001">
    <property type="protein sequence ID" value="MBH1939447.1"/>
    <property type="molecule type" value="Genomic_DNA"/>
</dbReference>
<feature type="region of interest" description="Disordered" evidence="1">
    <location>
        <begin position="276"/>
        <end position="299"/>
    </location>
</feature>
<keyword evidence="2" id="KW-0732">Signal</keyword>
<evidence type="ECO:0000313" key="3">
    <source>
        <dbReference type="EMBL" id="MBH1939447.1"/>
    </source>
</evidence>
<proteinExistence type="predicted"/>
<evidence type="ECO:0000256" key="2">
    <source>
        <dbReference type="SAM" id="SignalP"/>
    </source>
</evidence>
<evidence type="ECO:0008006" key="5">
    <source>
        <dbReference type="Google" id="ProtNLM"/>
    </source>
</evidence>
<evidence type="ECO:0000256" key="1">
    <source>
        <dbReference type="SAM" id="MobiDB-lite"/>
    </source>
</evidence>
<dbReference type="AlphaFoldDB" id="A0A8J7KVQ6"/>